<dbReference type="Ensembl" id="ENSLOCT00000021824.1">
    <property type="protein sequence ID" value="ENSLOCP00000021787.1"/>
    <property type="gene ID" value="ENSLOCG00000017682.1"/>
</dbReference>
<keyword evidence="4" id="KW-0297">G-protein coupled receptor</keyword>
<proteinExistence type="predicted"/>
<dbReference type="SMART" id="SM01381">
    <property type="entry name" value="7TM_GPCR_Srsx"/>
    <property type="match status" value="1"/>
</dbReference>
<feature type="transmembrane region" description="Helical" evidence="10">
    <location>
        <begin position="272"/>
        <end position="296"/>
    </location>
</feature>
<dbReference type="OrthoDB" id="9936726at2759"/>
<name>W5NMC8_LEPOC</name>
<evidence type="ECO:0000256" key="10">
    <source>
        <dbReference type="SAM" id="Phobius"/>
    </source>
</evidence>
<sequence>MGSVAERMARPTDLDSLHQLNESLTLCQRTAACNISELQYHNYDSLDVIGVPGDGSPALLTAISLVYCLVSAVGLMGNLLVLYLLRSSKSTEKSTINVFVFNLAFADLQFSLILPFWAAEVALDFSWPFGHFMCKLVSLVNMVNVYASVFFLTAMSVTRYCTVATALQPLRPRVQTACAAKLVTGLIWGASWLAALPVFVFSSLATVGGEPACLLRFPGGASWLAAYHLLRIALGFLLPYGIILVSYLLLLRFLANHSSSLNPQRQTRVTKSVAVVVLAFFFSWLPNQVMTFWGVLVKLDVLQFDGAFYFAHTFCFPVSLCLAHANSCLNPVIYCLMRQEFRKALKNLLWRLSTASVFKSCLSTVGLEHSDGQVTIPLNNVDSQSVPALLSYTKRSNVPSLTATSNQRHSSPLINGTP</sequence>
<dbReference type="InParanoid" id="W5NMC8"/>
<evidence type="ECO:0000256" key="7">
    <source>
        <dbReference type="ARBA" id="ARBA00023170"/>
    </source>
</evidence>
<feature type="transmembrane region" description="Helical" evidence="10">
    <location>
        <begin position="308"/>
        <end position="336"/>
    </location>
</feature>
<dbReference type="SUPFAM" id="SSF81321">
    <property type="entry name" value="Family A G protein-coupled receptor-like"/>
    <property type="match status" value="1"/>
</dbReference>
<dbReference type="GO" id="GO:0007186">
    <property type="term" value="P:G protein-coupled receptor signaling pathway"/>
    <property type="evidence" value="ECO:0000318"/>
    <property type="project" value="GO_Central"/>
</dbReference>
<dbReference type="GO" id="GO:0006954">
    <property type="term" value="P:inflammatory response"/>
    <property type="evidence" value="ECO:0000318"/>
    <property type="project" value="GO_Central"/>
</dbReference>
<reference evidence="12" key="3">
    <citation type="submission" date="2025-09" db="UniProtKB">
        <authorList>
            <consortium name="Ensembl"/>
        </authorList>
    </citation>
    <scope>IDENTIFICATION</scope>
</reference>
<dbReference type="PRINTS" id="PR00241">
    <property type="entry name" value="ANGIOTENSINR"/>
</dbReference>
<reference evidence="13" key="1">
    <citation type="submission" date="2011-12" db="EMBL/GenBank/DDBJ databases">
        <title>The Draft Genome of Lepisosteus oculatus.</title>
        <authorList>
            <consortium name="The Broad Institute Genome Assembly &amp; Analysis Group"/>
            <consortium name="Computational R&amp;D Group"/>
            <consortium name="and Sequencing Platform"/>
            <person name="Di Palma F."/>
            <person name="Alfoldi J."/>
            <person name="Johnson J."/>
            <person name="Berlin A."/>
            <person name="Gnerre S."/>
            <person name="Jaffe D."/>
            <person name="MacCallum I."/>
            <person name="Young S."/>
            <person name="Walker B.J."/>
            <person name="Lander E.S."/>
            <person name="Lindblad-Toh K."/>
        </authorList>
    </citation>
    <scope>NUCLEOTIDE SEQUENCE [LARGE SCALE GENOMIC DNA]</scope>
</reference>
<evidence type="ECO:0000259" key="11">
    <source>
        <dbReference type="PROSITE" id="PS50262"/>
    </source>
</evidence>
<dbReference type="RefSeq" id="XP_006641878.1">
    <property type="nucleotide sequence ID" value="XM_006641815.2"/>
</dbReference>
<keyword evidence="13" id="KW-1185">Reference proteome</keyword>
<evidence type="ECO:0000256" key="8">
    <source>
        <dbReference type="ARBA" id="ARBA00023180"/>
    </source>
</evidence>
<feature type="transmembrane region" description="Helical" evidence="10">
    <location>
        <begin position="225"/>
        <end position="251"/>
    </location>
</feature>
<dbReference type="Proteomes" id="UP000018468">
    <property type="component" value="Linkage group LG24"/>
</dbReference>
<feature type="transmembrane region" description="Helical" evidence="10">
    <location>
        <begin position="58"/>
        <end position="84"/>
    </location>
</feature>
<evidence type="ECO:0000256" key="2">
    <source>
        <dbReference type="ARBA" id="ARBA00022692"/>
    </source>
</evidence>
<dbReference type="eggNOG" id="KOG3656">
    <property type="taxonomic scope" value="Eukaryota"/>
</dbReference>
<feature type="transmembrane region" description="Helical" evidence="10">
    <location>
        <begin position="139"/>
        <end position="161"/>
    </location>
</feature>
<keyword evidence="5 10" id="KW-0472">Membrane</keyword>
<dbReference type="PROSITE" id="PS50262">
    <property type="entry name" value="G_PROTEIN_RECEP_F1_2"/>
    <property type="match status" value="1"/>
</dbReference>
<dbReference type="STRING" id="7918.ENSLOCP00000021787"/>
<dbReference type="InterPro" id="IPR017452">
    <property type="entry name" value="GPCR_Rhodpsn_7TM"/>
</dbReference>
<dbReference type="InterPro" id="IPR000276">
    <property type="entry name" value="GPCR_Rhodpsn"/>
</dbReference>
<evidence type="ECO:0000256" key="3">
    <source>
        <dbReference type="ARBA" id="ARBA00022989"/>
    </source>
</evidence>
<dbReference type="KEGG" id="loc:102690567"/>
<dbReference type="Bgee" id="ENSLOCG00000017682">
    <property type="expression patterns" value="Expressed in liver and 4 other cell types or tissues"/>
</dbReference>
<evidence type="ECO:0000313" key="13">
    <source>
        <dbReference type="Proteomes" id="UP000018468"/>
    </source>
</evidence>
<keyword evidence="8" id="KW-0325">Glycoprotein</keyword>
<evidence type="ECO:0000256" key="6">
    <source>
        <dbReference type="ARBA" id="ARBA00023157"/>
    </source>
</evidence>
<protein>
    <submittedName>
        <fullName evidence="12">Relaxin family peptide/INSL5 receptor 4</fullName>
    </submittedName>
</protein>
<dbReference type="PANTHER" id="PTHR10489">
    <property type="entry name" value="CELL ADHESION MOLECULE"/>
    <property type="match status" value="1"/>
</dbReference>
<evidence type="ECO:0000256" key="5">
    <source>
        <dbReference type="ARBA" id="ARBA00023136"/>
    </source>
</evidence>
<dbReference type="InterPro" id="IPR050119">
    <property type="entry name" value="CCR1-9-like"/>
</dbReference>
<dbReference type="HOGENOM" id="CLU_009579_8_1_1"/>
<dbReference type="GeneTree" id="ENSGT01130000278308"/>
<keyword evidence="9" id="KW-0807">Transducer</keyword>
<keyword evidence="3 10" id="KW-1133">Transmembrane helix</keyword>
<feature type="domain" description="G-protein coupled receptors family 1 profile" evidence="11">
    <location>
        <begin position="77"/>
        <end position="334"/>
    </location>
</feature>
<evidence type="ECO:0000256" key="1">
    <source>
        <dbReference type="ARBA" id="ARBA00004141"/>
    </source>
</evidence>
<dbReference type="Gene3D" id="1.20.1070.10">
    <property type="entry name" value="Rhodopsin 7-helix transmembrane proteins"/>
    <property type="match status" value="1"/>
</dbReference>
<dbReference type="AlphaFoldDB" id="W5NMC8"/>
<reference evidence="12" key="2">
    <citation type="submission" date="2025-08" db="UniProtKB">
        <authorList>
            <consortium name="Ensembl"/>
        </authorList>
    </citation>
    <scope>IDENTIFICATION</scope>
</reference>
<dbReference type="GO" id="GO:0007204">
    <property type="term" value="P:positive regulation of cytosolic calcium ion concentration"/>
    <property type="evidence" value="ECO:0000318"/>
    <property type="project" value="GO_Central"/>
</dbReference>
<dbReference type="InterPro" id="IPR000248">
    <property type="entry name" value="ATII_rcpt"/>
</dbReference>
<feature type="transmembrane region" description="Helical" evidence="10">
    <location>
        <begin position="182"/>
        <end position="205"/>
    </location>
</feature>
<dbReference type="OMA" id="CNISELQ"/>
<evidence type="ECO:0000313" key="12">
    <source>
        <dbReference type="Ensembl" id="ENSLOCP00000021787.1"/>
    </source>
</evidence>
<feature type="transmembrane region" description="Helical" evidence="10">
    <location>
        <begin position="96"/>
        <end position="119"/>
    </location>
</feature>
<keyword evidence="7" id="KW-0675">Receptor</keyword>
<dbReference type="GeneID" id="102690567"/>
<accession>W5NMC8</accession>
<keyword evidence="6" id="KW-1015">Disulfide bond</keyword>
<dbReference type="PRINTS" id="PR00237">
    <property type="entry name" value="GPCRRHODOPSN"/>
</dbReference>
<evidence type="ECO:0000256" key="9">
    <source>
        <dbReference type="ARBA" id="ARBA00023224"/>
    </source>
</evidence>
<dbReference type="PANTHER" id="PTHR10489:SF935">
    <property type="entry name" value="RELAXIN FAMILY PEPTIDE RECEPTOR 3.3A1-RELATED"/>
    <property type="match status" value="1"/>
</dbReference>
<evidence type="ECO:0000256" key="4">
    <source>
        <dbReference type="ARBA" id="ARBA00023040"/>
    </source>
</evidence>
<dbReference type="EMBL" id="AHAT01028188">
    <property type="status" value="NOT_ANNOTATED_CDS"/>
    <property type="molecule type" value="Genomic_DNA"/>
</dbReference>
<dbReference type="GO" id="GO:0005886">
    <property type="term" value="C:plasma membrane"/>
    <property type="evidence" value="ECO:0000318"/>
    <property type="project" value="GO_Central"/>
</dbReference>
<dbReference type="GO" id="GO:0001596">
    <property type="term" value="F:angiotensin type I receptor activity"/>
    <property type="evidence" value="ECO:0000318"/>
    <property type="project" value="GO_Central"/>
</dbReference>
<dbReference type="Pfam" id="PF00001">
    <property type="entry name" value="7tm_1"/>
    <property type="match status" value="1"/>
</dbReference>
<organism evidence="12 13">
    <name type="scientific">Lepisosteus oculatus</name>
    <name type="common">Spotted gar</name>
    <dbReference type="NCBI Taxonomy" id="7918"/>
    <lineage>
        <taxon>Eukaryota</taxon>
        <taxon>Metazoa</taxon>
        <taxon>Chordata</taxon>
        <taxon>Craniata</taxon>
        <taxon>Vertebrata</taxon>
        <taxon>Euteleostomi</taxon>
        <taxon>Actinopterygii</taxon>
        <taxon>Neopterygii</taxon>
        <taxon>Holostei</taxon>
        <taxon>Semionotiformes</taxon>
        <taxon>Lepisosteidae</taxon>
        <taxon>Lepisosteus</taxon>
    </lineage>
</organism>
<keyword evidence="2 10" id="KW-0812">Transmembrane</keyword>
<comment type="subcellular location">
    <subcellularLocation>
        <location evidence="1">Membrane</location>
        <topology evidence="1">Multi-pass membrane protein</topology>
    </subcellularLocation>
</comment>